<dbReference type="Pfam" id="PF09735">
    <property type="entry name" value="Nckap1"/>
    <property type="match status" value="2"/>
</dbReference>
<dbReference type="GO" id="GO:0000902">
    <property type="term" value="P:cell morphogenesis"/>
    <property type="evidence" value="ECO:0000318"/>
    <property type="project" value="GO_Central"/>
</dbReference>
<dbReference type="GO" id="GO:0016477">
    <property type="term" value="P:cell migration"/>
    <property type="evidence" value="ECO:0000318"/>
    <property type="project" value="GO_Central"/>
</dbReference>
<protein>
    <recommendedName>
        <fullName evidence="4">CYRIA/CYRIB Rac1 binding domain-containing protein</fullName>
    </recommendedName>
</protein>
<comment type="similarity">
    <text evidence="1">Belongs to the HEM-1/HEM-2 family.</text>
</comment>
<dbReference type="AlphaFoldDB" id="A2DE65"/>
<dbReference type="SMR" id="A2DE65"/>
<evidence type="ECO:0008006" key="4">
    <source>
        <dbReference type="Google" id="ProtNLM"/>
    </source>
</evidence>
<reference evidence="2" key="2">
    <citation type="journal article" date="2007" name="Science">
        <title>Draft genome sequence of the sexually transmitted pathogen Trichomonas vaginalis.</title>
        <authorList>
            <person name="Carlton J.M."/>
            <person name="Hirt R.P."/>
            <person name="Silva J.C."/>
            <person name="Delcher A.L."/>
            <person name="Schatz M."/>
            <person name="Zhao Q."/>
            <person name="Wortman J.R."/>
            <person name="Bidwell S.L."/>
            <person name="Alsmark U.C.M."/>
            <person name="Besteiro S."/>
            <person name="Sicheritz-Ponten T."/>
            <person name="Noel C.J."/>
            <person name="Dacks J.B."/>
            <person name="Foster P.G."/>
            <person name="Simillion C."/>
            <person name="Van de Peer Y."/>
            <person name="Miranda-Saavedra D."/>
            <person name="Barton G.J."/>
            <person name="Westrop G.D."/>
            <person name="Mueller S."/>
            <person name="Dessi D."/>
            <person name="Fiori P.L."/>
            <person name="Ren Q."/>
            <person name="Paulsen I."/>
            <person name="Zhang H."/>
            <person name="Bastida-Corcuera F.D."/>
            <person name="Simoes-Barbosa A."/>
            <person name="Brown M.T."/>
            <person name="Hayes R.D."/>
            <person name="Mukherjee M."/>
            <person name="Okumura C.Y."/>
            <person name="Schneider R."/>
            <person name="Smith A.J."/>
            <person name="Vanacova S."/>
            <person name="Villalvazo M."/>
            <person name="Haas B.J."/>
            <person name="Pertea M."/>
            <person name="Feldblyum T.V."/>
            <person name="Utterback T.R."/>
            <person name="Shu C.L."/>
            <person name="Osoegawa K."/>
            <person name="de Jong P.J."/>
            <person name="Hrdy I."/>
            <person name="Horvathova L."/>
            <person name="Zubacova Z."/>
            <person name="Dolezal P."/>
            <person name="Malik S.B."/>
            <person name="Logsdon J.M. Jr."/>
            <person name="Henze K."/>
            <person name="Gupta A."/>
            <person name="Wang C.C."/>
            <person name="Dunne R.L."/>
            <person name="Upcroft J.A."/>
            <person name="Upcroft P."/>
            <person name="White O."/>
            <person name="Salzberg S.L."/>
            <person name="Tang P."/>
            <person name="Chiu C.-H."/>
            <person name="Lee Y.-S."/>
            <person name="Embley T.M."/>
            <person name="Coombs G.H."/>
            <person name="Mottram J.C."/>
            <person name="Tachezy J."/>
            <person name="Fraser-Liggett C.M."/>
            <person name="Johnson P.J."/>
        </authorList>
    </citation>
    <scope>NUCLEOTIDE SEQUENCE [LARGE SCALE GENOMIC DNA]</scope>
    <source>
        <strain evidence="2">G3</strain>
    </source>
</reference>
<dbReference type="Proteomes" id="UP000001542">
    <property type="component" value="Unassembled WGS sequence"/>
</dbReference>
<proteinExistence type="inferred from homology"/>
<dbReference type="GO" id="GO:0030031">
    <property type="term" value="P:cell projection assembly"/>
    <property type="evidence" value="ECO:0000318"/>
    <property type="project" value="GO_Central"/>
</dbReference>
<keyword evidence="3" id="KW-1185">Reference proteome</keyword>
<gene>
    <name evidence="2" type="ORF">TVAG_166580</name>
</gene>
<dbReference type="KEGG" id="tva:5466831"/>
<dbReference type="InParanoid" id="A2DE65"/>
<accession>A2DE65</accession>
<name>A2DE65_TRIV3</name>
<dbReference type="GO" id="GO:0031209">
    <property type="term" value="C:SCAR complex"/>
    <property type="evidence" value="ECO:0000318"/>
    <property type="project" value="GO_Central"/>
</dbReference>
<reference evidence="2" key="1">
    <citation type="submission" date="2006-10" db="EMBL/GenBank/DDBJ databases">
        <authorList>
            <person name="Amadeo P."/>
            <person name="Zhao Q."/>
            <person name="Wortman J."/>
            <person name="Fraser-Liggett C."/>
            <person name="Carlton J."/>
        </authorList>
    </citation>
    <scope>NUCLEOTIDE SEQUENCE</scope>
    <source>
        <strain evidence="2">G3</strain>
    </source>
</reference>
<evidence type="ECO:0000313" key="2">
    <source>
        <dbReference type="EMBL" id="EAY21283.1"/>
    </source>
</evidence>
<organism evidence="2 3">
    <name type="scientific">Trichomonas vaginalis (strain ATCC PRA-98 / G3)</name>
    <dbReference type="NCBI Taxonomy" id="412133"/>
    <lineage>
        <taxon>Eukaryota</taxon>
        <taxon>Metamonada</taxon>
        <taxon>Parabasalia</taxon>
        <taxon>Trichomonadida</taxon>
        <taxon>Trichomonadidae</taxon>
        <taxon>Trichomonas</taxon>
    </lineage>
</organism>
<dbReference type="VEuPathDB" id="TrichDB:TVAG_166580"/>
<dbReference type="VEuPathDB" id="TrichDB:TVAGG3_0174710"/>
<dbReference type="PANTHER" id="PTHR12093:SF10">
    <property type="entry name" value="MEMBRANE-ASSOCIATED PROTEIN HEM"/>
    <property type="match status" value="1"/>
</dbReference>
<dbReference type="GO" id="GO:0030866">
    <property type="term" value="P:cortical actin cytoskeleton organization"/>
    <property type="evidence" value="ECO:0000318"/>
    <property type="project" value="GO_Central"/>
</dbReference>
<dbReference type="RefSeq" id="XP_001582269.1">
    <property type="nucleotide sequence ID" value="XM_001582219.1"/>
</dbReference>
<evidence type="ECO:0000256" key="1">
    <source>
        <dbReference type="ARBA" id="ARBA00037947"/>
    </source>
</evidence>
<evidence type="ECO:0000313" key="3">
    <source>
        <dbReference type="Proteomes" id="UP000001542"/>
    </source>
</evidence>
<dbReference type="OrthoDB" id="548214at2759"/>
<dbReference type="EMBL" id="DS113191">
    <property type="protein sequence ID" value="EAY21283.1"/>
    <property type="molecule type" value="Genomic_DNA"/>
</dbReference>
<dbReference type="PANTHER" id="PTHR12093">
    <property type="entry name" value="NCK-ASSOCIATED PROTEIN 1"/>
    <property type="match status" value="1"/>
</dbReference>
<dbReference type="STRING" id="5722.A2DE65"/>
<dbReference type="InterPro" id="IPR019137">
    <property type="entry name" value="Nck-associated_protein-1"/>
</dbReference>
<sequence length="1088" mass="124532">MSTFQFDHCVVLNQHAERLKAALYNVNKTINPKENSVLQSKEIKDLCKAIKDGKTMDQEKFPHLDNDKITHYGGFLRTPFSVLNHYMNFQGRAIDALRDALNESKIFDISWNYIYVIPVLKLFVNYCQLNFFVNHIKDLDRVVMVYRYCYFKNQSHECPTAQALLKTLQERQGFKILDAELQQVNEKFRALFKSIIAIISRLLKAGSGYTWKDLNLSDNPNPADKDNIFIKPEYIIMQNMKLITEAFTYFCIVRGEVLHEERIFADAFLDILAHNTQIHLCGEFTLDIQDIISEFSKVKQSKKSFDVSILNSVDSRREDLVRNRLYRQRKLAMILREYHTVATYNFDTILPKLPIIQAIMGYANFEILSGVFMTDDKYFNKLKPEDKNNIASTLIGLIEAASEMIILFARNKFEVARFLVYNFREYDGPFLDTEIHSFNLPNENFQRLSKIKDALKSVDISAFDNGTKYDVSGLSMALMREMSFFNSYSRSRGLAHLAPLFTLISSIYTRINLYNTLDLAFLEICQLHRLWGYNKFFQENVAIDDKKSHLMEKAATLLYLAHFYQYDIPSLAEVENYKDDMKEFLKTSKKIVADNISHFAFKLRDNSLPELVNQTKPSIAIQVRAEAHREAGQPVKAKKPSQLPIGQESILTNRKLLTFIDNATQAMDKLFIDVKQIGSVQSFGETVTVYEDIKNGLMNYFAGSFWKKVKADSPFAVDDILNETKVILQHATNAALLDYTVEYDKIFNTLTQISIVKSDHLTVEADKSGALATIMGNMYRNFLKTILPNSYFSNVSQMFVSSAKNSDLPSQLGSPNAIRVIYNILGAKGLAMIDIIACEVFAEVGEQLAKEMSNGKYPDIIVKAFNENSSKPNQWLKGAAQDPGFEPTATKASELMIHLGAISRFRRLLRSSVPFKQKELTEYPYLAQTIKPENDEVLGPLLVNTNIQKLMSSENAPQIFGSALISIYWYDLKYEIGTNAFPNDGHLFAMGFEAVVAAAKKERVTLRSIMKDFVATLYYTMPAAHDINNLRAKKGKWPKQHMVLLIDHIVQNSNYVDYAILEQVLPFSTIRHVYANIFAQSKSEKFYL</sequence>